<proteinExistence type="predicted"/>
<dbReference type="PANTHER" id="PTHR11365:SF23">
    <property type="entry name" value="HYPOTHETICAL 5-OXOPROLINASE (EUROFUNG)-RELATED"/>
    <property type="match status" value="1"/>
</dbReference>
<reference evidence="4" key="2">
    <citation type="submission" date="2020-04" db="EMBL/GenBank/DDBJ databases">
        <authorList>
            <consortium name="NCBI Genome Project"/>
        </authorList>
    </citation>
    <scope>NUCLEOTIDE SEQUENCE</scope>
    <source>
        <strain evidence="4">CBS 304.34</strain>
    </source>
</reference>
<accession>A0A6A6Z204</accession>
<dbReference type="InterPro" id="IPR008040">
    <property type="entry name" value="Hydant_A_N"/>
</dbReference>
<dbReference type="RefSeq" id="XP_033581288.1">
    <property type="nucleotide sequence ID" value="XM_033727746.1"/>
</dbReference>
<feature type="domain" description="Hydantoinase/oxoprolinase N-terminal" evidence="1">
    <location>
        <begin position="55"/>
        <end position="212"/>
    </location>
</feature>
<dbReference type="Pfam" id="PF05378">
    <property type="entry name" value="Hydant_A_N"/>
    <property type="match status" value="1"/>
</dbReference>
<evidence type="ECO:0000259" key="1">
    <source>
        <dbReference type="Pfam" id="PF05378"/>
    </source>
</evidence>
<reference evidence="4" key="3">
    <citation type="submission" date="2025-04" db="UniProtKB">
        <authorList>
            <consortium name="RefSeq"/>
        </authorList>
    </citation>
    <scope>IDENTIFICATION</scope>
    <source>
        <strain evidence="4">CBS 304.34</strain>
    </source>
</reference>
<name>A0A6A6Z204_9PEZI</name>
<evidence type="ECO:0000313" key="3">
    <source>
        <dbReference type="Proteomes" id="UP000504636"/>
    </source>
</evidence>
<reference evidence="2 4" key="1">
    <citation type="journal article" date="2020" name="Stud. Mycol.">
        <title>101 Dothideomycetes genomes: a test case for predicting lifestyles and emergence of pathogens.</title>
        <authorList>
            <person name="Haridas S."/>
            <person name="Albert R."/>
            <person name="Binder M."/>
            <person name="Bloem J."/>
            <person name="Labutti K."/>
            <person name="Salamov A."/>
            <person name="Andreopoulos B."/>
            <person name="Baker S."/>
            <person name="Barry K."/>
            <person name="Bills G."/>
            <person name="Bluhm B."/>
            <person name="Cannon C."/>
            <person name="Castanera R."/>
            <person name="Culley D."/>
            <person name="Daum C."/>
            <person name="Ezra D."/>
            <person name="Gonzalez J."/>
            <person name="Henrissat B."/>
            <person name="Kuo A."/>
            <person name="Liang C."/>
            <person name="Lipzen A."/>
            <person name="Lutzoni F."/>
            <person name="Magnuson J."/>
            <person name="Mondo S."/>
            <person name="Nolan M."/>
            <person name="Ohm R."/>
            <person name="Pangilinan J."/>
            <person name="Park H.-J."/>
            <person name="Ramirez L."/>
            <person name="Alfaro M."/>
            <person name="Sun H."/>
            <person name="Tritt A."/>
            <person name="Yoshinaga Y."/>
            <person name="Zwiers L.-H."/>
            <person name="Turgeon B."/>
            <person name="Goodwin S."/>
            <person name="Spatafora J."/>
            <person name="Crous P."/>
            <person name="Grigoriev I."/>
        </authorList>
    </citation>
    <scope>NUCLEOTIDE SEQUENCE</scope>
    <source>
        <strain evidence="2 4">CBS 304.34</strain>
    </source>
</reference>
<dbReference type="GO" id="GO:0017168">
    <property type="term" value="F:5-oxoprolinase (ATP-hydrolyzing) activity"/>
    <property type="evidence" value="ECO:0007669"/>
    <property type="project" value="TreeGrafter"/>
</dbReference>
<dbReference type="GeneID" id="54468639"/>
<dbReference type="PANTHER" id="PTHR11365">
    <property type="entry name" value="5-OXOPROLINASE RELATED"/>
    <property type="match status" value="1"/>
</dbReference>
<dbReference type="InterPro" id="IPR045079">
    <property type="entry name" value="Oxoprolinase-like"/>
</dbReference>
<gene>
    <name evidence="2 4" type="ORF">BDZ99DRAFT_567970</name>
</gene>
<protein>
    <recommendedName>
        <fullName evidence="1">Hydantoinase/oxoprolinase N-terminal domain-containing protein</fullName>
    </recommendedName>
</protein>
<dbReference type="GO" id="GO:0005829">
    <property type="term" value="C:cytosol"/>
    <property type="evidence" value="ECO:0007669"/>
    <property type="project" value="TreeGrafter"/>
</dbReference>
<keyword evidence="3" id="KW-1185">Reference proteome</keyword>
<dbReference type="EMBL" id="MU003695">
    <property type="protein sequence ID" value="KAF2814324.1"/>
    <property type="molecule type" value="Genomic_DNA"/>
</dbReference>
<dbReference type="Proteomes" id="UP000504636">
    <property type="component" value="Unplaced"/>
</dbReference>
<dbReference type="GO" id="GO:0006749">
    <property type="term" value="P:glutathione metabolic process"/>
    <property type="evidence" value="ECO:0007669"/>
    <property type="project" value="TreeGrafter"/>
</dbReference>
<evidence type="ECO:0000313" key="4">
    <source>
        <dbReference type="RefSeq" id="XP_033581288.1"/>
    </source>
</evidence>
<dbReference type="AlphaFoldDB" id="A0A6A6Z204"/>
<organism evidence="2">
    <name type="scientific">Mytilinidion resinicola</name>
    <dbReference type="NCBI Taxonomy" id="574789"/>
    <lineage>
        <taxon>Eukaryota</taxon>
        <taxon>Fungi</taxon>
        <taxon>Dikarya</taxon>
        <taxon>Ascomycota</taxon>
        <taxon>Pezizomycotina</taxon>
        <taxon>Dothideomycetes</taxon>
        <taxon>Pleosporomycetidae</taxon>
        <taxon>Mytilinidiales</taxon>
        <taxon>Mytilinidiaceae</taxon>
        <taxon>Mytilinidion</taxon>
    </lineage>
</organism>
<dbReference type="OrthoDB" id="5404895at2759"/>
<sequence>MAFWMDIKYTYLPLNATPARHHMTSFGPTSDLNLPPLIHATLIGTKLPSRPAPCGTFTDICVITPTGLTVRAKVPTNTTDQSIADGKFDYIHYGTTTATNAILEGKGVKTGLVVTKGHKDILSFRRSQMPGGLGAWINFLQPEPIVPPERTVEAPERVSIQGEVVKELDREAFRASLADLKRQKPQAISVSLLNSFANNVHEEAIWGILLEEFGPDVEVVTWTEILPEIQEYERTVTTAANAANALVKPIVKKYMTGLQKLLADDTDTIRILKSDGDLTSTHLAGEMPVSILMRSMQQFYLS</sequence>
<evidence type="ECO:0000313" key="2">
    <source>
        <dbReference type="EMBL" id="KAF2814324.1"/>
    </source>
</evidence>